<dbReference type="AlphaFoldDB" id="A0A9N9CTV8"/>
<protein>
    <submittedName>
        <fullName evidence="2">10984_t:CDS:1</fullName>
    </submittedName>
</protein>
<dbReference type="PANTHER" id="PTHR28106:SF1">
    <property type="entry name" value="MITOCHONDRIAL ATPASE COMPLEX SUBUNIT ATP10"/>
    <property type="match status" value="1"/>
</dbReference>
<proteinExistence type="predicted"/>
<dbReference type="InterPro" id="IPR007849">
    <property type="entry name" value="ATP10"/>
</dbReference>
<evidence type="ECO:0000313" key="3">
    <source>
        <dbReference type="Proteomes" id="UP000789375"/>
    </source>
</evidence>
<evidence type="ECO:0000256" key="1">
    <source>
        <dbReference type="SAM" id="MobiDB-lite"/>
    </source>
</evidence>
<dbReference type="PANTHER" id="PTHR28106">
    <property type="entry name" value="MITOCHONDRIAL ATPASE COMPLEX SUBUNIT ATP10"/>
    <property type="match status" value="1"/>
</dbReference>
<reference evidence="2" key="1">
    <citation type="submission" date="2021-06" db="EMBL/GenBank/DDBJ databases">
        <authorList>
            <person name="Kallberg Y."/>
            <person name="Tangrot J."/>
            <person name="Rosling A."/>
        </authorList>
    </citation>
    <scope>NUCLEOTIDE SEQUENCE</scope>
    <source>
        <strain evidence="2">87-6 pot B 2015</strain>
    </source>
</reference>
<sequence length="287" mass="33305">MSTNLFFHLFQNARLITSLRTSVRHFTKQVRQITNSNVTTNLINTNGKPSPKSPKPKKPSSIGVKEPPSIMHKTEAKTWLEKLKFSFSIESNVKTRKVKKYQTSYWQDFNELRIQGEKLWEANQEAIKAEEALYIPNINARSLLKSNIDTVDLLKDNTTLFAVYFNRFGENHVKSYIEPFLAEFSNKPKIQLMQLNVETNILKSLILKLFIPSIRSAIPQSLHKTYLFHFRNDQTLHEALNIRNSYRGYVFVIDADCKIRWFAHGDATQKEIETMLKIIKNLGNLGE</sequence>
<organism evidence="2 3">
    <name type="scientific">Funneliformis mosseae</name>
    <name type="common">Endomycorrhizal fungus</name>
    <name type="synonym">Glomus mosseae</name>
    <dbReference type="NCBI Taxonomy" id="27381"/>
    <lineage>
        <taxon>Eukaryota</taxon>
        <taxon>Fungi</taxon>
        <taxon>Fungi incertae sedis</taxon>
        <taxon>Mucoromycota</taxon>
        <taxon>Glomeromycotina</taxon>
        <taxon>Glomeromycetes</taxon>
        <taxon>Glomerales</taxon>
        <taxon>Glomeraceae</taxon>
        <taxon>Funneliformis</taxon>
    </lineage>
</organism>
<name>A0A9N9CTV8_FUNMO</name>
<keyword evidence="3" id="KW-1185">Reference proteome</keyword>
<comment type="caution">
    <text evidence="2">The sequence shown here is derived from an EMBL/GenBank/DDBJ whole genome shotgun (WGS) entry which is preliminary data.</text>
</comment>
<dbReference type="Pfam" id="PF05176">
    <property type="entry name" value="ATP-synt_10"/>
    <property type="match status" value="1"/>
</dbReference>
<accession>A0A9N9CTV8</accession>
<dbReference type="GO" id="GO:0005743">
    <property type="term" value="C:mitochondrial inner membrane"/>
    <property type="evidence" value="ECO:0007669"/>
    <property type="project" value="TreeGrafter"/>
</dbReference>
<feature type="region of interest" description="Disordered" evidence="1">
    <location>
        <begin position="40"/>
        <end position="68"/>
    </location>
</feature>
<dbReference type="GO" id="GO:0033615">
    <property type="term" value="P:mitochondrial proton-transporting ATP synthase complex assembly"/>
    <property type="evidence" value="ECO:0007669"/>
    <property type="project" value="TreeGrafter"/>
</dbReference>
<dbReference type="EMBL" id="CAJVPP010002873">
    <property type="protein sequence ID" value="CAG8614148.1"/>
    <property type="molecule type" value="Genomic_DNA"/>
</dbReference>
<gene>
    <name evidence="2" type="ORF">FMOSSE_LOCUS9627</name>
</gene>
<dbReference type="Proteomes" id="UP000789375">
    <property type="component" value="Unassembled WGS sequence"/>
</dbReference>
<evidence type="ECO:0000313" key="2">
    <source>
        <dbReference type="EMBL" id="CAG8614148.1"/>
    </source>
</evidence>